<dbReference type="AlphaFoldDB" id="A0A6J1SRB5"/>
<comment type="function">
    <text evidence="9">Hydrolyzes dipeptides containing N-terminal aspartate residues.</text>
</comment>
<evidence type="ECO:0000256" key="5">
    <source>
        <dbReference type="ARBA" id="ARBA00022801"/>
    </source>
</evidence>
<keyword evidence="6" id="KW-0720">Serine protease</keyword>
<evidence type="ECO:0000256" key="8">
    <source>
        <dbReference type="ARBA" id="ARBA00050239"/>
    </source>
</evidence>
<dbReference type="FunFam" id="3.40.50.880:FF:000007">
    <property type="entry name" value="Peptidase E"/>
    <property type="match status" value="1"/>
</dbReference>
<proteinExistence type="inferred from homology"/>
<sequence length="237" mass="26427">MTRRLLLLSNSTLHNGKYLEWAKSEILDFLNRKNVKKVLFVPYASFTHDEYTNEVKKALEPWGFQVEGIHSSPDPVQAVAQAESIFIGGGNTFLLLKTLYSNGLIAPIQKQVLENGLPYIGSSAGTNVSTVSINTTNDMPIVYPPSFMALNLVPFNINPHYLDPDHNSKHMGETREKRIKEYHEIEDSPPVLGLREGSLLAVDGNQATLKGHYSARLFVRGKEPVEYDVGADLSFLL</sequence>
<evidence type="ECO:0000256" key="3">
    <source>
        <dbReference type="ARBA" id="ARBA00022490"/>
    </source>
</evidence>
<dbReference type="EC" id="3.4.13.21" evidence="10"/>
<dbReference type="NCBIfam" id="NF003642">
    <property type="entry name" value="PRK05282.1"/>
    <property type="match status" value="1"/>
</dbReference>
<dbReference type="PANTHER" id="PTHR20842">
    <property type="entry name" value="PROTEASE S51 ALPHA-ASPARTYL DIPEPTIDASE"/>
    <property type="match status" value="1"/>
</dbReference>
<evidence type="ECO:0000313" key="13">
    <source>
        <dbReference type="RefSeq" id="XP_026283829.1"/>
    </source>
</evidence>
<dbReference type="Pfam" id="PF03575">
    <property type="entry name" value="Peptidase_S51"/>
    <property type="match status" value="1"/>
</dbReference>
<dbReference type="GeneID" id="113210180"/>
<keyword evidence="4" id="KW-0645">Protease</keyword>
<dbReference type="CDD" id="cd03146">
    <property type="entry name" value="GAT1_Peptidase_E"/>
    <property type="match status" value="1"/>
</dbReference>
<keyword evidence="12" id="KW-1185">Reference proteome</keyword>
<evidence type="ECO:0000256" key="9">
    <source>
        <dbReference type="ARBA" id="ARBA00058347"/>
    </source>
</evidence>
<organism evidence="12 13">
    <name type="scientific">Frankliniella occidentalis</name>
    <name type="common">Western flower thrips</name>
    <name type="synonym">Euthrips occidentalis</name>
    <dbReference type="NCBI Taxonomy" id="133901"/>
    <lineage>
        <taxon>Eukaryota</taxon>
        <taxon>Metazoa</taxon>
        <taxon>Ecdysozoa</taxon>
        <taxon>Arthropoda</taxon>
        <taxon>Hexapoda</taxon>
        <taxon>Insecta</taxon>
        <taxon>Pterygota</taxon>
        <taxon>Neoptera</taxon>
        <taxon>Paraneoptera</taxon>
        <taxon>Thysanoptera</taxon>
        <taxon>Terebrantia</taxon>
        <taxon>Thripoidea</taxon>
        <taxon>Thripidae</taxon>
        <taxon>Frankliniella</taxon>
    </lineage>
</organism>
<evidence type="ECO:0000256" key="11">
    <source>
        <dbReference type="ARBA" id="ARBA00075877"/>
    </source>
</evidence>
<keyword evidence="5" id="KW-0378">Hydrolase</keyword>
<comment type="similarity">
    <text evidence="2">Belongs to the peptidase S51 family.</text>
</comment>
<evidence type="ECO:0000256" key="7">
    <source>
        <dbReference type="ARBA" id="ARBA00022997"/>
    </source>
</evidence>
<dbReference type="SUPFAM" id="SSF52317">
    <property type="entry name" value="Class I glutamine amidotransferase-like"/>
    <property type="match status" value="1"/>
</dbReference>
<comment type="subcellular location">
    <subcellularLocation>
        <location evidence="1">Cytoplasm</location>
    </subcellularLocation>
</comment>
<keyword evidence="7" id="KW-0224">Dipeptidase</keyword>
<protein>
    <recommendedName>
        <fullName evidence="10">dipeptidase E</fullName>
        <ecNumber evidence="10">3.4.13.21</ecNumber>
    </recommendedName>
    <alternativeName>
        <fullName evidence="11">Asp-specific dipeptidase</fullName>
    </alternativeName>
</protein>
<dbReference type="Proteomes" id="UP000504606">
    <property type="component" value="Unplaced"/>
</dbReference>
<dbReference type="InterPro" id="IPR029062">
    <property type="entry name" value="Class_I_gatase-like"/>
</dbReference>
<evidence type="ECO:0000256" key="1">
    <source>
        <dbReference type="ARBA" id="ARBA00004496"/>
    </source>
</evidence>
<dbReference type="RefSeq" id="XP_026283829.1">
    <property type="nucleotide sequence ID" value="XM_026428044.2"/>
</dbReference>
<dbReference type="Gene3D" id="3.40.50.880">
    <property type="match status" value="1"/>
</dbReference>
<gene>
    <name evidence="13" type="primary">LOC113210180</name>
</gene>
<reference evidence="13" key="1">
    <citation type="submission" date="2025-08" db="UniProtKB">
        <authorList>
            <consortium name="RefSeq"/>
        </authorList>
    </citation>
    <scope>IDENTIFICATION</scope>
    <source>
        <tissue evidence="13">Whole organism</tissue>
    </source>
</reference>
<dbReference type="OrthoDB" id="10052168at2759"/>
<accession>A0A6J1SRB5</accession>
<name>A0A6J1SRB5_FRAOC</name>
<dbReference type="GO" id="GO:0016805">
    <property type="term" value="F:dipeptidase activity"/>
    <property type="evidence" value="ECO:0007669"/>
    <property type="project" value="UniProtKB-KW"/>
</dbReference>
<dbReference type="GO" id="GO:0005737">
    <property type="term" value="C:cytoplasm"/>
    <property type="evidence" value="ECO:0007669"/>
    <property type="project" value="UniProtKB-SubCell"/>
</dbReference>
<evidence type="ECO:0000313" key="12">
    <source>
        <dbReference type="Proteomes" id="UP000504606"/>
    </source>
</evidence>
<comment type="catalytic activity">
    <reaction evidence="8">
        <text>Dipeptidase E catalyzes the hydrolysis of dipeptides Asp-|-Xaa. It does not act on peptides with N-terminal Glu, Asn or Gln, nor does it cleave isoaspartyl peptides.</text>
        <dbReference type="EC" id="3.4.13.21"/>
    </reaction>
</comment>
<evidence type="ECO:0000256" key="6">
    <source>
        <dbReference type="ARBA" id="ARBA00022825"/>
    </source>
</evidence>
<evidence type="ECO:0000256" key="2">
    <source>
        <dbReference type="ARBA" id="ARBA00006534"/>
    </source>
</evidence>
<dbReference type="GO" id="GO:0008236">
    <property type="term" value="F:serine-type peptidase activity"/>
    <property type="evidence" value="ECO:0007669"/>
    <property type="project" value="UniProtKB-KW"/>
</dbReference>
<dbReference type="PANTHER" id="PTHR20842:SF0">
    <property type="entry name" value="ALPHA-ASPARTYL DIPEPTIDASE"/>
    <property type="match status" value="1"/>
</dbReference>
<dbReference type="KEGG" id="foc:113210180"/>
<evidence type="ECO:0000256" key="10">
    <source>
        <dbReference type="ARBA" id="ARBA00066675"/>
    </source>
</evidence>
<dbReference type="GO" id="GO:0006508">
    <property type="term" value="P:proteolysis"/>
    <property type="evidence" value="ECO:0007669"/>
    <property type="project" value="UniProtKB-KW"/>
</dbReference>
<dbReference type="InterPro" id="IPR005320">
    <property type="entry name" value="Peptidase_S51"/>
</dbReference>
<keyword evidence="3" id="KW-0963">Cytoplasm</keyword>
<evidence type="ECO:0000256" key="4">
    <source>
        <dbReference type="ARBA" id="ARBA00022670"/>
    </source>
</evidence>